<feature type="signal peptide" evidence="1">
    <location>
        <begin position="1"/>
        <end position="18"/>
    </location>
</feature>
<evidence type="ECO:0000313" key="5">
    <source>
        <dbReference type="Proteomes" id="UP000735302"/>
    </source>
</evidence>
<dbReference type="InterPro" id="IPR036465">
    <property type="entry name" value="vWFA_dom_sf"/>
</dbReference>
<feature type="domain" description="VIT" evidence="3">
    <location>
        <begin position="14"/>
        <end position="140"/>
    </location>
</feature>
<gene>
    <name evidence="4" type="ORF">PoB_001948900</name>
</gene>
<proteinExistence type="predicted"/>
<evidence type="ECO:0000256" key="1">
    <source>
        <dbReference type="SAM" id="SignalP"/>
    </source>
</evidence>
<keyword evidence="1" id="KW-0732">Signal</keyword>
<dbReference type="SMART" id="SM00327">
    <property type="entry name" value="VWA"/>
    <property type="match status" value="1"/>
</dbReference>
<dbReference type="EMBL" id="BLXT01002305">
    <property type="protein sequence ID" value="GFN92983.1"/>
    <property type="molecule type" value="Genomic_DNA"/>
</dbReference>
<dbReference type="Pfam" id="PF00092">
    <property type="entry name" value="VWA"/>
    <property type="match status" value="1"/>
</dbReference>
<evidence type="ECO:0000259" key="3">
    <source>
        <dbReference type="PROSITE" id="PS51468"/>
    </source>
</evidence>
<evidence type="ECO:0000259" key="2">
    <source>
        <dbReference type="PROSITE" id="PS50234"/>
    </source>
</evidence>
<evidence type="ECO:0000313" key="4">
    <source>
        <dbReference type="EMBL" id="GFN92983.1"/>
    </source>
</evidence>
<name>A0AAV3ZC73_9GAST</name>
<dbReference type="Proteomes" id="UP000735302">
    <property type="component" value="Unassembled WGS sequence"/>
</dbReference>
<sequence length="655" mass="73804">MVAKSVWAFTVMVSMVTALTSDEASLNKRVETFHVNSTILFESAITKISSRIRNLDNVTQEIKFSLAKPTAAFIREFYFTIDGQRYYGNITRLQTTESENQADQISGQTMIQTPRNADLFEVSVNVPAGSAATFTLIYYEMLRRLRGFYEYKIHVNPGQSVPDFFIEVKIVENRPLTFVRVPELRTDDLITNCLNETDEGNINELAIVKKTGNETATVLYRPTESQQGAAGISAAFVIHYEMEHGELGDVIMFDNYFAHFIVFDRPSQFLPKDIIFVLDQSGSMEDSKIEQLKRAMDAILSDLLPQDRFNIIKFNSSSAEWKTSLTQANAKEIDLSKVYVNKIVAQGGTNINDALLAALSYFTGQDDGERVRIIFFLTDGKATVGVQDSRTITQNITQANDRDVAIYCLGFGKDANFGLLTTLCAQNGGFTTEIYEACDAAEQVSFLYDRISHVPAMNVHIDYKNSVDGSTLTQTDFPRVFNGTEITVFGRLNEGVKTMKYEITATEKSRKLNIINTVELKPLEAINPCLNGPQFRSGIIERMWAYTKITENLMEKDKYTPDNNKTEKLLMDVFLKSMKYSFVTPLTSVVVDGLDQGNVQVKIITSSDWSAFYRLGMWDVPLSRLIRSERLGTIDTSHLGSINETNTRFKEELLL</sequence>
<dbReference type="InterPro" id="IPR050934">
    <property type="entry name" value="ITIH"/>
</dbReference>
<dbReference type="InterPro" id="IPR002035">
    <property type="entry name" value="VWF_A"/>
</dbReference>
<protein>
    <submittedName>
        <fullName evidence="4">Inter-alpha-trypsin inhibitor heavy chain h3</fullName>
    </submittedName>
</protein>
<dbReference type="Pfam" id="PF08487">
    <property type="entry name" value="VIT"/>
    <property type="match status" value="1"/>
</dbReference>
<dbReference type="PROSITE" id="PS51468">
    <property type="entry name" value="VIT"/>
    <property type="match status" value="1"/>
</dbReference>
<organism evidence="4 5">
    <name type="scientific">Plakobranchus ocellatus</name>
    <dbReference type="NCBI Taxonomy" id="259542"/>
    <lineage>
        <taxon>Eukaryota</taxon>
        <taxon>Metazoa</taxon>
        <taxon>Spiralia</taxon>
        <taxon>Lophotrochozoa</taxon>
        <taxon>Mollusca</taxon>
        <taxon>Gastropoda</taxon>
        <taxon>Heterobranchia</taxon>
        <taxon>Euthyneura</taxon>
        <taxon>Panpulmonata</taxon>
        <taxon>Sacoglossa</taxon>
        <taxon>Placobranchoidea</taxon>
        <taxon>Plakobranchidae</taxon>
        <taxon>Plakobranchus</taxon>
    </lineage>
</organism>
<dbReference type="SMART" id="SM00609">
    <property type="entry name" value="VIT"/>
    <property type="match status" value="1"/>
</dbReference>
<dbReference type="PANTHER" id="PTHR10338:SF108">
    <property type="entry name" value="INTER-ALPHA-TRYPSIN INHIBITOR HEAVY CHAIN H4-LIKE PROTEIN"/>
    <property type="match status" value="1"/>
</dbReference>
<comment type="caution">
    <text evidence="4">The sequence shown here is derived from an EMBL/GenBank/DDBJ whole genome shotgun (WGS) entry which is preliminary data.</text>
</comment>
<dbReference type="PROSITE" id="PS50234">
    <property type="entry name" value="VWFA"/>
    <property type="match status" value="1"/>
</dbReference>
<feature type="chain" id="PRO_5044011062" evidence="1">
    <location>
        <begin position="19"/>
        <end position="655"/>
    </location>
</feature>
<feature type="domain" description="VWFA" evidence="2">
    <location>
        <begin position="273"/>
        <end position="451"/>
    </location>
</feature>
<reference evidence="4 5" key="1">
    <citation type="journal article" date="2021" name="Elife">
        <title>Chloroplast acquisition without the gene transfer in kleptoplastic sea slugs, Plakobranchus ocellatus.</title>
        <authorList>
            <person name="Maeda T."/>
            <person name="Takahashi S."/>
            <person name="Yoshida T."/>
            <person name="Shimamura S."/>
            <person name="Takaki Y."/>
            <person name="Nagai Y."/>
            <person name="Toyoda A."/>
            <person name="Suzuki Y."/>
            <person name="Arimoto A."/>
            <person name="Ishii H."/>
            <person name="Satoh N."/>
            <person name="Nishiyama T."/>
            <person name="Hasebe M."/>
            <person name="Maruyama T."/>
            <person name="Minagawa J."/>
            <person name="Obokata J."/>
            <person name="Shigenobu S."/>
        </authorList>
    </citation>
    <scope>NUCLEOTIDE SEQUENCE [LARGE SCALE GENOMIC DNA]</scope>
</reference>
<keyword evidence="5" id="KW-1185">Reference proteome</keyword>
<dbReference type="AlphaFoldDB" id="A0AAV3ZC73"/>
<accession>A0AAV3ZC73</accession>
<dbReference type="PANTHER" id="PTHR10338">
    <property type="entry name" value="INTER-ALPHA-TRYPSIN INHIBITOR HEAVY CHAIN FAMILY MEMBER"/>
    <property type="match status" value="1"/>
</dbReference>
<dbReference type="SUPFAM" id="SSF53300">
    <property type="entry name" value="vWA-like"/>
    <property type="match status" value="1"/>
</dbReference>
<dbReference type="Gene3D" id="3.40.50.410">
    <property type="entry name" value="von Willebrand factor, type A domain"/>
    <property type="match status" value="1"/>
</dbReference>
<dbReference type="InterPro" id="IPR013694">
    <property type="entry name" value="VIT"/>
</dbReference>